<evidence type="ECO:0000313" key="2">
    <source>
        <dbReference type="EMBL" id="MCX5566772.1"/>
    </source>
</evidence>
<dbReference type="AlphaFoldDB" id="A0AAW5VZY2"/>
<gene>
    <name evidence="2" type="ORF">OSH02_15480</name>
</gene>
<proteinExistence type="predicted"/>
<protein>
    <recommendedName>
        <fullName evidence="4">Peptidase</fullName>
    </recommendedName>
</protein>
<dbReference type="Proteomes" id="UP001208074">
    <property type="component" value="Unassembled WGS sequence"/>
</dbReference>
<feature type="chain" id="PRO_5043902314" description="Peptidase" evidence="1">
    <location>
        <begin position="23"/>
        <end position="310"/>
    </location>
</feature>
<dbReference type="RefSeq" id="WP_035274309.1">
    <property type="nucleotide sequence ID" value="NZ_JAPKNB010000011.1"/>
</dbReference>
<dbReference type="EMBL" id="JAPKNB010000011">
    <property type="protein sequence ID" value="MCX5566772.1"/>
    <property type="molecule type" value="Genomic_DNA"/>
</dbReference>
<evidence type="ECO:0000313" key="3">
    <source>
        <dbReference type="Proteomes" id="UP001208074"/>
    </source>
</evidence>
<keyword evidence="1" id="KW-0732">Signal</keyword>
<evidence type="ECO:0008006" key="4">
    <source>
        <dbReference type="Google" id="ProtNLM"/>
    </source>
</evidence>
<comment type="caution">
    <text evidence="2">The sequence shown here is derived from an EMBL/GenBank/DDBJ whole genome shotgun (WGS) entry which is preliminary data.</text>
</comment>
<name>A0AAW5VZY2_9BURK</name>
<evidence type="ECO:0000256" key="1">
    <source>
        <dbReference type="SAM" id="SignalP"/>
    </source>
</evidence>
<reference evidence="2" key="1">
    <citation type="submission" date="2022-11" db="EMBL/GenBank/DDBJ databases">
        <title>Biodiversity and phylogenetic relationships of bacteria.</title>
        <authorList>
            <person name="Machado R.A.R."/>
            <person name="Bhat A."/>
            <person name="Loulou A."/>
            <person name="Kallel S."/>
        </authorList>
    </citation>
    <scope>NUCLEOTIDE SEQUENCE</scope>
    <source>
        <strain evidence="2">DSM 16503</strain>
    </source>
</reference>
<accession>A0AAW5VZY2</accession>
<sequence length="310" mass="35168">MSGILKAVCLSAALLFGSLAHAQETQCARQVFKSMEQLSHTVEQGEFKLWYATQGKHALADTQDLNGNGVPDRIDDLLLQLQAARDFYSDVLHLTAPLRQPRYAQAHTINVYVLAMRKGNGLAFHEPVQSRPSRKADSEPCGLRIYVNNQLDPSRNLTPAHELFHLYQYGYAMFKRPWYLEGMARLMETAFAGPERLQRYQQASSGPVSCQDVIGESYSAVRFWWEQQDAQAIEIPASLSRLRYTDGTPVFTNQRFKHGEMVKRVLEELGDLSRNTAQSMDLPSYRWPVREQGSKDFDAPMCQALAKVLH</sequence>
<feature type="signal peptide" evidence="1">
    <location>
        <begin position="1"/>
        <end position="22"/>
    </location>
</feature>
<organism evidence="2 3">
    <name type="scientific">Alcaligenes phenolicus</name>
    <dbReference type="NCBI Taxonomy" id="232846"/>
    <lineage>
        <taxon>Bacteria</taxon>
        <taxon>Pseudomonadati</taxon>
        <taxon>Pseudomonadota</taxon>
        <taxon>Betaproteobacteria</taxon>
        <taxon>Burkholderiales</taxon>
        <taxon>Alcaligenaceae</taxon>
        <taxon>Alcaligenes</taxon>
    </lineage>
</organism>